<keyword evidence="2" id="KW-1185">Reference proteome</keyword>
<dbReference type="Proteomes" id="UP001054945">
    <property type="component" value="Unassembled WGS sequence"/>
</dbReference>
<proteinExistence type="predicted"/>
<dbReference type="AlphaFoldDB" id="A0AAV4RJT1"/>
<protein>
    <submittedName>
        <fullName evidence="1">Uncharacterized protein</fullName>
    </submittedName>
</protein>
<name>A0AAV4RJT1_CAEEX</name>
<gene>
    <name evidence="1" type="ORF">CEXT_542751</name>
</gene>
<reference evidence="1 2" key="1">
    <citation type="submission" date="2021-06" db="EMBL/GenBank/DDBJ databases">
        <title>Caerostris extrusa draft genome.</title>
        <authorList>
            <person name="Kono N."/>
            <person name="Arakawa K."/>
        </authorList>
    </citation>
    <scope>NUCLEOTIDE SEQUENCE [LARGE SCALE GENOMIC DNA]</scope>
</reference>
<comment type="caution">
    <text evidence="1">The sequence shown here is derived from an EMBL/GenBank/DDBJ whole genome shotgun (WGS) entry which is preliminary data.</text>
</comment>
<sequence length="140" mass="16423">MADNPAQPLGHFLQLEVVSNKIPIATIVAHHWWLLYPKTTILKQRKRRLLRSIDYQQILAKRKNNNATTIPTSAFPPRRGRASENEIDVFGRGLGRLRTRIPFRYGSFHSYLRRQDKTKAELQRCRSEPFKGEKERAWIS</sequence>
<dbReference type="EMBL" id="BPLR01007969">
    <property type="protein sequence ID" value="GIY21151.1"/>
    <property type="molecule type" value="Genomic_DNA"/>
</dbReference>
<evidence type="ECO:0000313" key="2">
    <source>
        <dbReference type="Proteomes" id="UP001054945"/>
    </source>
</evidence>
<accession>A0AAV4RJT1</accession>
<organism evidence="1 2">
    <name type="scientific">Caerostris extrusa</name>
    <name type="common">Bark spider</name>
    <name type="synonym">Caerostris bankana</name>
    <dbReference type="NCBI Taxonomy" id="172846"/>
    <lineage>
        <taxon>Eukaryota</taxon>
        <taxon>Metazoa</taxon>
        <taxon>Ecdysozoa</taxon>
        <taxon>Arthropoda</taxon>
        <taxon>Chelicerata</taxon>
        <taxon>Arachnida</taxon>
        <taxon>Araneae</taxon>
        <taxon>Araneomorphae</taxon>
        <taxon>Entelegynae</taxon>
        <taxon>Araneoidea</taxon>
        <taxon>Araneidae</taxon>
        <taxon>Caerostris</taxon>
    </lineage>
</organism>
<evidence type="ECO:0000313" key="1">
    <source>
        <dbReference type="EMBL" id="GIY21151.1"/>
    </source>
</evidence>